<organism evidence="12 13">
    <name type="scientific">Nannocystis pusilla</name>
    <dbReference type="NCBI Taxonomy" id="889268"/>
    <lineage>
        <taxon>Bacteria</taxon>
        <taxon>Pseudomonadati</taxon>
        <taxon>Myxococcota</taxon>
        <taxon>Polyangia</taxon>
        <taxon>Nannocystales</taxon>
        <taxon>Nannocystaceae</taxon>
        <taxon>Nannocystis</taxon>
    </lineage>
</organism>
<feature type="domain" description="Cytochrome c" evidence="11">
    <location>
        <begin position="248"/>
        <end position="361"/>
    </location>
</feature>
<dbReference type="PANTHER" id="PTHR30600">
    <property type="entry name" value="CYTOCHROME C PEROXIDASE-RELATED"/>
    <property type="match status" value="1"/>
</dbReference>
<dbReference type="PROSITE" id="PS51007">
    <property type="entry name" value="CYTC"/>
    <property type="match status" value="1"/>
</dbReference>
<dbReference type="InterPro" id="IPR051395">
    <property type="entry name" value="Cytochrome_c_Peroxidase/MauG"/>
</dbReference>
<dbReference type="PANTHER" id="PTHR30600:SF7">
    <property type="entry name" value="CYTOCHROME C PEROXIDASE-RELATED"/>
    <property type="match status" value="1"/>
</dbReference>
<evidence type="ECO:0000256" key="3">
    <source>
        <dbReference type="ARBA" id="ARBA00022723"/>
    </source>
</evidence>
<keyword evidence="5" id="KW-0574">Periplasm</keyword>
<dbReference type="Gene3D" id="1.10.760.10">
    <property type="entry name" value="Cytochrome c-like domain"/>
    <property type="match status" value="2"/>
</dbReference>
<reference evidence="12" key="1">
    <citation type="submission" date="2021-08" db="EMBL/GenBank/DDBJ databases">
        <authorList>
            <person name="Stevens D.C."/>
        </authorList>
    </citation>
    <scope>NUCLEOTIDE SEQUENCE</scope>
    <source>
        <strain evidence="12">DSM 53165</strain>
    </source>
</reference>
<proteinExistence type="predicted"/>
<evidence type="ECO:0000256" key="4">
    <source>
        <dbReference type="ARBA" id="ARBA00022729"/>
    </source>
</evidence>
<keyword evidence="13" id="KW-1185">Reference proteome</keyword>
<evidence type="ECO:0000256" key="9">
    <source>
        <dbReference type="SAM" id="MobiDB-lite"/>
    </source>
</evidence>
<evidence type="ECO:0000313" key="12">
    <source>
        <dbReference type="EMBL" id="MBZ5707998.1"/>
    </source>
</evidence>
<evidence type="ECO:0000256" key="1">
    <source>
        <dbReference type="ARBA" id="ARBA00004418"/>
    </source>
</evidence>
<evidence type="ECO:0000256" key="2">
    <source>
        <dbReference type="ARBA" id="ARBA00022617"/>
    </source>
</evidence>
<feature type="compositionally biased region" description="Basic and acidic residues" evidence="9">
    <location>
        <begin position="43"/>
        <end position="56"/>
    </location>
</feature>
<comment type="subcellular location">
    <subcellularLocation>
        <location evidence="1">Periplasm</location>
    </subcellularLocation>
</comment>
<evidence type="ECO:0000256" key="6">
    <source>
        <dbReference type="ARBA" id="ARBA00023002"/>
    </source>
</evidence>
<dbReference type="InterPro" id="IPR036909">
    <property type="entry name" value="Cyt_c-like_dom_sf"/>
</dbReference>
<evidence type="ECO:0000256" key="7">
    <source>
        <dbReference type="ARBA" id="ARBA00023004"/>
    </source>
</evidence>
<evidence type="ECO:0000259" key="11">
    <source>
        <dbReference type="PROSITE" id="PS51007"/>
    </source>
</evidence>
<accession>A0ABS7TIE3</accession>
<dbReference type="EMBL" id="JAIRAU010000001">
    <property type="protein sequence ID" value="MBZ5707998.1"/>
    <property type="molecule type" value="Genomic_DNA"/>
</dbReference>
<dbReference type="PROSITE" id="PS51257">
    <property type="entry name" value="PROKAR_LIPOPROTEIN"/>
    <property type="match status" value="1"/>
</dbReference>
<dbReference type="Pfam" id="PF03150">
    <property type="entry name" value="CCP_MauG"/>
    <property type="match status" value="1"/>
</dbReference>
<feature type="chain" id="PRO_5045682050" evidence="10">
    <location>
        <begin position="25"/>
        <end position="387"/>
    </location>
</feature>
<evidence type="ECO:0000256" key="5">
    <source>
        <dbReference type="ARBA" id="ARBA00022764"/>
    </source>
</evidence>
<keyword evidence="3 8" id="KW-0479">Metal-binding</keyword>
<keyword evidence="6" id="KW-0560">Oxidoreductase</keyword>
<keyword evidence="2 8" id="KW-0349">Heme</keyword>
<sequence>MVRRKRPVPVPCSGPLLLLGLAVAAAGCEGSANKAAPKVAEVKGEVKTDTKTDAAKKKPSRPVPSAAQLLETAKKYFAPLPAVAESANNPITLEKVALGRILYYDTRLSKNHDLSCNSCHKLDDYGVDHEATSPGHKKQRGERNTPTVYNAAMHISQFWDGRATDVEDQALKPVTNPVEMALADEAACVASVKSVPGYAELFKTAFPGDADPCNPRNISLAIGAFERGLVTPAPFDDFLNGNMTALDSDALRGLELFIELNCVSCHTGPTLGGTMYQKLGAVKPYESKDLGRFKITGKPEDKFVFKVPGLRNVAKTAPYLHDGSAQTLGDALDVMAEYQLAKGKLSDDEKTYLIAFLDSLTGKIDEDYIKLPELPASGPDTVKPDPN</sequence>
<feature type="signal peptide" evidence="10">
    <location>
        <begin position="1"/>
        <end position="24"/>
    </location>
</feature>
<protein>
    <submittedName>
        <fullName evidence="12">C-type cytochrome</fullName>
    </submittedName>
</protein>
<dbReference type="InterPro" id="IPR009056">
    <property type="entry name" value="Cyt_c-like_dom"/>
</dbReference>
<dbReference type="PIRSF" id="PIRSF000294">
    <property type="entry name" value="Cytochrome-c_peroxidase"/>
    <property type="match status" value="1"/>
</dbReference>
<evidence type="ECO:0000256" key="10">
    <source>
        <dbReference type="SAM" id="SignalP"/>
    </source>
</evidence>
<feature type="region of interest" description="Disordered" evidence="9">
    <location>
        <begin position="43"/>
        <end position="65"/>
    </location>
</feature>
<comment type="caution">
    <text evidence="12">The sequence shown here is derived from an EMBL/GenBank/DDBJ whole genome shotgun (WGS) entry which is preliminary data.</text>
</comment>
<dbReference type="InterPro" id="IPR026259">
    <property type="entry name" value="MauG/Cytc_peroxidase"/>
</dbReference>
<evidence type="ECO:0000256" key="8">
    <source>
        <dbReference type="PROSITE-ProRule" id="PRU00433"/>
    </source>
</evidence>
<dbReference type="Proteomes" id="UP001139031">
    <property type="component" value="Unassembled WGS sequence"/>
</dbReference>
<keyword evidence="4 10" id="KW-0732">Signal</keyword>
<dbReference type="InterPro" id="IPR004852">
    <property type="entry name" value="Di-haem_cyt_c_peroxidsae"/>
</dbReference>
<dbReference type="SUPFAM" id="SSF46626">
    <property type="entry name" value="Cytochrome c"/>
    <property type="match status" value="2"/>
</dbReference>
<gene>
    <name evidence="12" type="ORF">K7C98_01935</name>
</gene>
<name>A0ABS7TIE3_9BACT</name>
<keyword evidence="7 8" id="KW-0408">Iron</keyword>
<evidence type="ECO:0000313" key="13">
    <source>
        <dbReference type="Proteomes" id="UP001139031"/>
    </source>
</evidence>
<dbReference type="RefSeq" id="WP_224189757.1">
    <property type="nucleotide sequence ID" value="NZ_JAIRAU010000001.1"/>
</dbReference>